<dbReference type="RefSeq" id="WP_125713813.1">
    <property type="nucleotide sequence ID" value="NZ_JBHTOP010000022.1"/>
</dbReference>
<protein>
    <submittedName>
        <fullName evidence="5">ATP-binding cassette domain-containing protein</fullName>
    </submittedName>
</protein>
<evidence type="ECO:0000313" key="5">
    <source>
        <dbReference type="EMBL" id="MFD1671766.1"/>
    </source>
</evidence>
<dbReference type="Gene3D" id="1.10.287.380">
    <property type="entry name" value="Valyl-tRNA synthetase, C-terminal domain"/>
    <property type="match status" value="1"/>
</dbReference>
<proteinExistence type="predicted"/>
<dbReference type="PROSITE" id="PS50893">
    <property type="entry name" value="ABC_TRANSPORTER_2"/>
    <property type="match status" value="2"/>
</dbReference>
<dbReference type="InterPro" id="IPR032781">
    <property type="entry name" value="ABC_tran_Xtn"/>
</dbReference>
<dbReference type="InterPro" id="IPR017871">
    <property type="entry name" value="ABC_transporter-like_CS"/>
</dbReference>
<dbReference type="GO" id="GO:0005524">
    <property type="term" value="F:ATP binding"/>
    <property type="evidence" value="ECO:0007669"/>
    <property type="project" value="UniProtKB-KW"/>
</dbReference>
<dbReference type="InterPro" id="IPR051309">
    <property type="entry name" value="ABCF_ATPase"/>
</dbReference>
<dbReference type="InterPro" id="IPR032524">
    <property type="entry name" value="ABC_tran_C"/>
</dbReference>
<keyword evidence="1" id="KW-0547">Nucleotide-binding</keyword>
<evidence type="ECO:0000256" key="2">
    <source>
        <dbReference type="ARBA" id="ARBA00022840"/>
    </source>
</evidence>
<evidence type="ECO:0000259" key="4">
    <source>
        <dbReference type="PROSITE" id="PS50893"/>
    </source>
</evidence>
<dbReference type="CDD" id="cd03221">
    <property type="entry name" value="ABCF_EF-3"/>
    <property type="match status" value="2"/>
</dbReference>
<dbReference type="PANTHER" id="PTHR42855">
    <property type="entry name" value="ABC TRANSPORTER ATP-BINDING SUBUNIT"/>
    <property type="match status" value="1"/>
</dbReference>
<feature type="domain" description="ABC transporter" evidence="4">
    <location>
        <begin position="4"/>
        <end position="257"/>
    </location>
</feature>
<evidence type="ECO:0000313" key="6">
    <source>
        <dbReference type="Proteomes" id="UP001597267"/>
    </source>
</evidence>
<dbReference type="Proteomes" id="UP001597267">
    <property type="component" value="Unassembled WGS sequence"/>
</dbReference>
<keyword evidence="2 5" id="KW-0067">ATP-binding</keyword>
<dbReference type="PANTHER" id="PTHR42855:SF2">
    <property type="entry name" value="DRUG RESISTANCE ABC TRANSPORTER,ATP-BINDING PROTEIN"/>
    <property type="match status" value="1"/>
</dbReference>
<dbReference type="InterPro" id="IPR003439">
    <property type="entry name" value="ABC_transporter-like_ATP-bd"/>
</dbReference>
<comment type="caution">
    <text evidence="5">The sequence shown here is derived from an EMBL/GenBank/DDBJ whole genome shotgun (WGS) entry which is preliminary data.</text>
</comment>
<feature type="domain" description="ABC transporter" evidence="4">
    <location>
        <begin position="325"/>
        <end position="540"/>
    </location>
</feature>
<sequence length="644" mass="73161">MILLQAQKVARQFSGDYIFKNINLEIQTGDRAALVGPNGAGKSTLLKILAGLNPPDEGQVTTPKDMTMGYLAQDTGLDSKRTIYEEMLTVFAPLQKMEQRMRALEAKMGTDHHNEDILKQYDQLQTEFSDKNGYGYEAEIRSVLHGFQFPETVLDKPIHTLSGGEKSRLALAKLLLEKRDLLILDEPTNHLDIDTLTWLEGYLQGYPGALLLVSHDRYFLDHTAKEVYEIHENRLDHYTGNYSYFLDEKQKRVDLEWKAYEKQQADIKKMEDYVDKNIVRASTTKMAQSRRKQLEKMDRLKRPDGSDKTIHFRFSESKKSGNDVLKVKDAAIGYSPEAVMAQPVELDVKRQHIHGVIGTNGVGKSTLLKSIIGQIPLLKGEIDLGTNVSIGYYDQEQKNLHPSKTVLDEIWDEHPTMPEKDVRSMLGSFLFSGDDVAKVVSQLSGGEKARLLLTKLALEHDNFLIMDEPTNHLDIDSKEVLQQALKNFDGTVLFVSHDRYFINYLATEITEITPNGSTLYLGNYEYYLEKKREQEALLAEQAAENEPDAAASNISQAQISYKDSKTQQRALRKLQREVEALETKIDDLTNQSQEIQEQMAAPEIATSYSKMQTLQAQLDDIDAEMAPLEEQWADKSTELEDFDH</sequence>
<dbReference type="SUPFAM" id="SSF52540">
    <property type="entry name" value="P-loop containing nucleoside triphosphate hydrolases"/>
    <property type="match status" value="2"/>
</dbReference>
<dbReference type="PROSITE" id="PS00211">
    <property type="entry name" value="ABC_TRANSPORTER_1"/>
    <property type="match status" value="1"/>
</dbReference>
<dbReference type="Pfam" id="PF00005">
    <property type="entry name" value="ABC_tran"/>
    <property type="match status" value="2"/>
</dbReference>
<evidence type="ECO:0000256" key="1">
    <source>
        <dbReference type="ARBA" id="ARBA00022741"/>
    </source>
</evidence>
<dbReference type="InterPro" id="IPR003593">
    <property type="entry name" value="AAA+_ATPase"/>
</dbReference>
<dbReference type="InterPro" id="IPR027417">
    <property type="entry name" value="P-loop_NTPase"/>
</dbReference>
<keyword evidence="3" id="KW-0175">Coiled coil</keyword>
<reference evidence="6" key="1">
    <citation type="journal article" date="2019" name="Int. J. Syst. Evol. Microbiol.">
        <title>The Global Catalogue of Microorganisms (GCM) 10K type strain sequencing project: providing services to taxonomists for standard genome sequencing and annotation.</title>
        <authorList>
            <consortium name="The Broad Institute Genomics Platform"/>
            <consortium name="The Broad Institute Genome Sequencing Center for Infectious Disease"/>
            <person name="Wu L."/>
            <person name="Ma J."/>
        </authorList>
    </citation>
    <scope>NUCLEOTIDE SEQUENCE [LARGE SCALE GENOMIC DNA]</scope>
    <source>
        <strain evidence="6">CCM 8896</strain>
    </source>
</reference>
<feature type="coiled-coil region" evidence="3">
    <location>
        <begin position="564"/>
        <end position="631"/>
    </location>
</feature>
<dbReference type="Pfam" id="PF12848">
    <property type="entry name" value="ABC_tran_Xtn"/>
    <property type="match status" value="1"/>
</dbReference>
<dbReference type="EMBL" id="JBHTOP010000022">
    <property type="protein sequence ID" value="MFD1671766.1"/>
    <property type="molecule type" value="Genomic_DNA"/>
</dbReference>
<evidence type="ECO:0000256" key="3">
    <source>
        <dbReference type="SAM" id="Coils"/>
    </source>
</evidence>
<dbReference type="Pfam" id="PF16326">
    <property type="entry name" value="ABC_tran_CTD"/>
    <property type="match status" value="1"/>
</dbReference>
<organism evidence="5 6">
    <name type="scientific">Agrilactobacillus yilanensis</name>
    <dbReference type="NCBI Taxonomy" id="2485997"/>
    <lineage>
        <taxon>Bacteria</taxon>
        <taxon>Bacillati</taxon>
        <taxon>Bacillota</taxon>
        <taxon>Bacilli</taxon>
        <taxon>Lactobacillales</taxon>
        <taxon>Lactobacillaceae</taxon>
        <taxon>Agrilactobacillus</taxon>
    </lineage>
</organism>
<dbReference type="Gene3D" id="3.40.50.300">
    <property type="entry name" value="P-loop containing nucleotide triphosphate hydrolases"/>
    <property type="match status" value="2"/>
</dbReference>
<keyword evidence="6" id="KW-1185">Reference proteome</keyword>
<gene>
    <name evidence="5" type="ORF">ACFQ5M_06660</name>
</gene>
<accession>A0ABW4J839</accession>
<name>A0ABW4J839_9LACO</name>
<dbReference type="InterPro" id="IPR037118">
    <property type="entry name" value="Val-tRNA_synth_C_sf"/>
</dbReference>
<dbReference type="SMART" id="SM00382">
    <property type="entry name" value="AAA"/>
    <property type="match status" value="2"/>
</dbReference>